<proteinExistence type="predicted"/>
<reference evidence="1" key="1">
    <citation type="submission" date="2023-06" db="EMBL/GenBank/DDBJ databases">
        <title>Genomic Diversity of Vibrio spp. and Metagenomic Analysis of Pathogens in Florida Gulf Coastal Waters Following Hurricane Ian.</title>
        <authorList>
            <person name="Brumfield K.D."/>
        </authorList>
    </citation>
    <scope>NUCLEOTIDE SEQUENCE</scope>
    <source>
        <strain evidence="1">WBS2B-138</strain>
    </source>
</reference>
<name>A0AAW8PZV8_VIBPH</name>
<dbReference type="SUPFAM" id="SSF53098">
    <property type="entry name" value="Ribonuclease H-like"/>
    <property type="match status" value="1"/>
</dbReference>
<dbReference type="Gene3D" id="3.30.420.10">
    <property type="entry name" value="Ribonuclease H-like superfamily/Ribonuclease H"/>
    <property type="match status" value="1"/>
</dbReference>
<sequence length="198" mass="22144">MQNHILLWLKLETGGLSSLVSEKNILGSEYYPILQVSAIITDTEMNEITTYRQAIFQESSEIDKCSDKALQMHNATGLIDEVRESGVTLKQAEIDIIELLVEAGAEALSQGVNVAFLAGQNVSAHENQFLIYQMPTLKNFLHFSNLDIAAIGLAQNLWNPESASEMGMYTDWSDDSPNAKIRRTIQSAKYYKNKIENL</sequence>
<comment type="caution">
    <text evidence="1">The sequence shown here is derived from an EMBL/GenBank/DDBJ whole genome shotgun (WGS) entry which is preliminary data.</text>
</comment>
<protein>
    <submittedName>
        <fullName evidence="1">Uncharacterized protein</fullName>
    </submittedName>
</protein>
<evidence type="ECO:0000313" key="2">
    <source>
        <dbReference type="Proteomes" id="UP001253193"/>
    </source>
</evidence>
<organism evidence="1 2">
    <name type="scientific">Vibrio parahaemolyticus</name>
    <dbReference type="NCBI Taxonomy" id="670"/>
    <lineage>
        <taxon>Bacteria</taxon>
        <taxon>Pseudomonadati</taxon>
        <taxon>Pseudomonadota</taxon>
        <taxon>Gammaproteobacteria</taxon>
        <taxon>Vibrionales</taxon>
        <taxon>Vibrionaceae</taxon>
        <taxon>Vibrio</taxon>
    </lineage>
</organism>
<gene>
    <name evidence="1" type="ORF">QX249_12910</name>
</gene>
<dbReference type="Proteomes" id="UP001253193">
    <property type="component" value="Unassembled WGS sequence"/>
</dbReference>
<accession>A0AAW8PZV8</accession>
<dbReference type="RefSeq" id="WP_311020473.1">
    <property type="nucleotide sequence ID" value="NZ_JAUHGG010000003.1"/>
</dbReference>
<dbReference type="InterPro" id="IPR012337">
    <property type="entry name" value="RNaseH-like_sf"/>
</dbReference>
<dbReference type="AlphaFoldDB" id="A0AAW8PZV8"/>
<dbReference type="GO" id="GO:0003676">
    <property type="term" value="F:nucleic acid binding"/>
    <property type="evidence" value="ECO:0007669"/>
    <property type="project" value="InterPro"/>
</dbReference>
<evidence type="ECO:0000313" key="1">
    <source>
        <dbReference type="EMBL" id="MDS1821566.1"/>
    </source>
</evidence>
<dbReference type="EMBL" id="JAUHGG010000003">
    <property type="protein sequence ID" value="MDS1821566.1"/>
    <property type="molecule type" value="Genomic_DNA"/>
</dbReference>
<dbReference type="InterPro" id="IPR036397">
    <property type="entry name" value="RNaseH_sf"/>
</dbReference>